<feature type="transmembrane region" description="Helical" evidence="2">
    <location>
        <begin position="20"/>
        <end position="40"/>
    </location>
</feature>
<dbReference type="InterPro" id="IPR046534">
    <property type="entry name" value="DUF6599"/>
</dbReference>
<protein>
    <submittedName>
        <fullName evidence="3">Uncharacterized protein</fullName>
    </submittedName>
</protein>
<evidence type="ECO:0000313" key="3">
    <source>
        <dbReference type="EMBL" id="QEH35834.1"/>
    </source>
</evidence>
<feature type="compositionally biased region" description="Low complexity" evidence="1">
    <location>
        <begin position="404"/>
        <end position="416"/>
    </location>
</feature>
<dbReference type="EMBL" id="CP042997">
    <property type="protein sequence ID" value="QEH35834.1"/>
    <property type="molecule type" value="Genomic_DNA"/>
</dbReference>
<feature type="compositionally biased region" description="Basic and acidic residues" evidence="1">
    <location>
        <begin position="426"/>
        <end position="435"/>
    </location>
</feature>
<keyword evidence="2" id="KW-1133">Transmembrane helix</keyword>
<feature type="transmembrane region" description="Helical" evidence="2">
    <location>
        <begin position="60"/>
        <end position="82"/>
    </location>
</feature>
<accession>A0A5B9W6I7</accession>
<dbReference type="KEGG" id="agv:OJF2_43910"/>
<gene>
    <name evidence="3" type="ORF">OJF2_43910</name>
</gene>
<evidence type="ECO:0000256" key="1">
    <source>
        <dbReference type="SAM" id="MobiDB-lite"/>
    </source>
</evidence>
<name>A0A5B9W6I7_9BACT</name>
<keyword evidence="2" id="KW-0812">Transmembrane</keyword>
<organism evidence="3 4">
    <name type="scientific">Aquisphaera giovannonii</name>
    <dbReference type="NCBI Taxonomy" id="406548"/>
    <lineage>
        <taxon>Bacteria</taxon>
        <taxon>Pseudomonadati</taxon>
        <taxon>Planctomycetota</taxon>
        <taxon>Planctomycetia</taxon>
        <taxon>Isosphaerales</taxon>
        <taxon>Isosphaeraceae</taxon>
        <taxon>Aquisphaera</taxon>
    </lineage>
</organism>
<evidence type="ECO:0000313" key="4">
    <source>
        <dbReference type="Proteomes" id="UP000324233"/>
    </source>
</evidence>
<evidence type="ECO:0000256" key="2">
    <source>
        <dbReference type="SAM" id="Phobius"/>
    </source>
</evidence>
<dbReference type="OrthoDB" id="245717at2"/>
<proteinExistence type="predicted"/>
<keyword evidence="4" id="KW-1185">Reference proteome</keyword>
<dbReference type="Proteomes" id="UP000324233">
    <property type="component" value="Chromosome"/>
</dbReference>
<dbReference type="Pfam" id="PF20244">
    <property type="entry name" value="DUF6599"/>
    <property type="match status" value="1"/>
</dbReference>
<reference evidence="3 4" key="1">
    <citation type="submission" date="2019-08" db="EMBL/GenBank/DDBJ databases">
        <title>Deep-cultivation of Planctomycetes and their phenomic and genomic characterization uncovers novel biology.</title>
        <authorList>
            <person name="Wiegand S."/>
            <person name="Jogler M."/>
            <person name="Boedeker C."/>
            <person name="Pinto D."/>
            <person name="Vollmers J."/>
            <person name="Rivas-Marin E."/>
            <person name="Kohn T."/>
            <person name="Peeters S.H."/>
            <person name="Heuer A."/>
            <person name="Rast P."/>
            <person name="Oberbeckmann S."/>
            <person name="Bunk B."/>
            <person name="Jeske O."/>
            <person name="Meyerdierks A."/>
            <person name="Storesund J.E."/>
            <person name="Kallscheuer N."/>
            <person name="Luecker S."/>
            <person name="Lage O.M."/>
            <person name="Pohl T."/>
            <person name="Merkel B.J."/>
            <person name="Hornburger P."/>
            <person name="Mueller R.-W."/>
            <person name="Bruemmer F."/>
            <person name="Labrenz M."/>
            <person name="Spormann A.M."/>
            <person name="Op den Camp H."/>
            <person name="Overmann J."/>
            <person name="Amann R."/>
            <person name="Jetten M.S.M."/>
            <person name="Mascher T."/>
            <person name="Medema M.H."/>
            <person name="Devos D.P."/>
            <person name="Kaster A.-K."/>
            <person name="Ovreas L."/>
            <person name="Rohde M."/>
            <person name="Galperin M.Y."/>
            <person name="Jogler C."/>
        </authorList>
    </citation>
    <scope>NUCLEOTIDE SEQUENCE [LARGE SCALE GENOMIC DNA]</scope>
    <source>
        <strain evidence="3 4">OJF2</strain>
    </source>
</reference>
<dbReference type="AlphaFoldDB" id="A0A5B9W6I7"/>
<keyword evidence="2" id="KW-0472">Membrane</keyword>
<dbReference type="RefSeq" id="WP_148595581.1">
    <property type="nucleotide sequence ID" value="NZ_CP042997.1"/>
</dbReference>
<sequence>MNGTGLWAKLSNELAEDPFLALALAAALVAIATTPIAFAVLGRMDWFRARRGRTMQKPEFASIVCGMMLVMAIPAIFAAMVLKSRTFDRNRYEFDPNRTWSVLEQGRGFKSVQEADAAVKKQMEYLAGERKKLVDGLKKLDESMLALRAVAGTSPAVAQAVPGVLQSLAGVRASVGLEGPQQLMDFTAPPVSLAAAIPAGMASPGVPGTAMVAAPAAAPTTGANAAPTPAVPAGSGLSPQQVAAEIAAVPEPQKGIAAMIPLADVPAGWTPGKSGDKYIETFNAENLYEKIDGRAESFTQYNVKGMAYAFYHPTGDPSNEVQLYVFEMSDPLKALGKYGAEKPDEAKVIQVGDEGYTAAGSTLFYASRYYTQIVSTADDPKFAAFALELARKVAEKQKPGSGGASSPPATAVASADPEGEAAAEPTKAESPKPEASKPAASAASAEVTPATYFALLPKDGKQGDNKYVAQDVFGYSFLSDVFMADYKEGEATWQGFLRPYRDDKEAKEMLEKYRASVKQDGAEIKELKADGADEFIVTSNIGLFDVVFRKGNTLAGANGGTTLKPAEDFARAFAKSMPAKLQVIGGK</sequence>
<feature type="region of interest" description="Disordered" evidence="1">
    <location>
        <begin position="397"/>
        <end position="443"/>
    </location>
</feature>